<dbReference type="InterPro" id="IPR002925">
    <property type="entry name" value="Dienelactn_hydro"/>
</dbReference>
<evidence type="ECO:0000313" key="4">
    <source>
        <dbReference type="EMBL" id="ARU57950.1"/>
    </source>
</evidence>
<dbReference type="SUPFAM" id="SSF53474">
    <property type="entry name" value="alpha/beta-Hydrolases"/>
    <property type="match status" value="1"/>
</dbReference>
<organism evidence="4 5">
    <name type="scientific">Oleiphilus messinensis</name>
    <dbReference type="NCBI Taxonomy" id="141451"/>
    <lineage>
        <taxon>Bacteria</taxon>
        <taxon>Pseudomonadati</taxon>
        <taxon>Pseudomonadota</taxon>
        <taxon>Gammaproteobacteria</taxon>
        <taxon>Oceanospirillales</taxon>
        <taxon>Oleiphilaceae</taxon>
        <taxon>Oleiphilus</taxon>
    </lineage>
</organism>
<gene>
    <name evidence="4" type="ORF">OLMES_3930</name>
</gene>
<dbReference type="InterPro" id="IPR002471">
    <property type="entry name" value="Pept_S9_AS"/>
</dbReference>
<evidence type="ECO:0000259" key="3">
    <source>
        <dbReference type="Pfam" id="PF01738"/>
    </source>
</evidence>
<dbReference type="GO" id="GO:0006508">
    <property type="term" value="P:proteolysis"/>
    <property type="evidence" value="ECO:0007669"/>
    <property type="project" value="InterPro"/>
</dbReference>
<dbReference type="RefSeq" id="WP_157678401.1">
    <property type="nucleotide sequence ID" value="NZ_CP021425.1"/>
</dbReference>
<proteinExistence type="predicted"/>
<keyword evidence="5" id="KW-1185">Reference proteome</keyword>
<dbReference type="PROSITE" id="PS00708">
    <property type="entry name" value="PRO_ENDOPEP_SER"/>
    <property type="match status" value="1"/>
</dbReference>
<dbReference type="AlphaFoldDB" id="A0A1Y0ICG9"/>
<dbReference type="Pfam" id="PF01738">
    <property type="entry name" value="DLH"/>
    <property type="match status" value="1"/>
</dbReference>
<feature type="chain" id="PRO_5013254051" evidence="2">
    <location>
        <begin position="21"/>
        <end position="292"/>
    </location>
</feature>
<dbReference type="GO" id="GO:0004252">
    <property type="term" value="F:serine-type endopeptidase activity"/>
    <property type="evidence" value="ECO:0007669"/>
    <property type="project" value="InterPro"/>
</dbReference>
<evidence type="ECO:0000313" key="5">
    <source>
        <dbReference type="Proteomes" id="UP000196027"/>
    </source>
</evidence>
<dbReference type="Gene3D" id="3.40.50.1820">
    <property type="entry name" value="alpha/beta hydrolase"/>
    <property type="match status" value="1"/>
</dbReference>
<dbReference type="InterPro" id="IPR029058">
    <property type="entry name" value="AB_hydrolase_fold"/>
</dbReference>
<keyword evidence="2" id="KW-0732">Signal</keyword>
<dbReference type="Proteomes" id="UP000196027">
    <property type="component" value="Chromosome"/>
</dbReference>
<evidence type="ECO:0000256" key="2">
    <source>
        <dbReference type="SAM" id="SignalP"/>
    </source>
</evidence>
<feature type="domain" description="Dienelactone hydrolase" evidence="3">
    <location>
        <begin position="64"/>
        <end position="289"/>
    </location>
</feature>
<feature type="signal peptide" evidence="2">
    <location>
        <begin position="1"/>
        <end position="20"/>
    </location>
</feature>
<sequence length="292" mass="31760">MKKLPVVALATLTLSTCVSAHGLKNWPTVSYVTFASTDMADPRMVSAELRVPVIENSESVGDHPLPAVVVVHGSAGIDSRGAFYIEQLNKKGYVTLELDLWSTRGWVGPVKGRPSGVPETLGDAFGALKYLSELPFIEAEQIGILGFSWGGVVSMLTATEPYQDALAQDGLSFAAHVAHYPVCWSYNLVPGYEFMALTGAPVLIQSGKLDDYDGPETCDNLKASLPAEYQTHIDVKMYGNAYHAFDRLEPMLVVEDPYSHEGAGGEVVIKPNRNKAKKARHSVIKFFDTNLQ</sequence>
<dbReference type="OrthoDB" id="9805123at2"/>
<accession>A0A1Y0ICG9</accession>
<reference evidence="4 5" key="1">
    <citation type="submission" date="2017-05" db="EMBL/GenBank/DDBJ databases">
        <title>Genomic insights into alkan degradation activity of Oleiphilus messinensis.</title>
        <authorList>
            <person name="Kozyavkin S.A."/>
            <person name="Slesarev A.I."/>
            <person name="Golyshin P.N."/>
            <person name="Korzhenkov A."/>
            <person name="Golyshina O.N."/>
            <person name="Toshchakov S.V."/>
        </authorList>
    </citation>
    <scope>NUCLEOTIDE SEQUENCE [LARGE SCALE GENOMIC DNA]</scope>
    <source>
        <strain evidence="4 5">ME102</strain>
    </source>
</reference>
<dbReference type="PANTHER" id="PTHR46623">
    <property type="entry name" value="CARBOXYMETHYLENEBUTENOLIDASE-RELATED"/>
    <property type="match status" value="1"/>
</dbReference>
<keyword evidence="1 4" id="KW-0378">Hydrolase</keyword>
<dbReference type="InterPro" id="IPR051049">
    <property type="entry name" value="Dienelactone_hydrolase-like"/>
</dbReference>
<protein>
    <submittedName>
        <fullName evidence="4">Dienelactone hydrolase-like enzyme</fullName>
    </submittedName>
</protein>
<dbReference type="KEGG" id="ome:OLMES_3930"/>
<evidence type="ECO:0000256" key="1">
    <source>
        <dbReference type="ARBA" id="ARBA00022801"/>
    </source>
</evidence>
<dbReference type="PANTHER" id="PTHR46623:SF6">
    <property type="entry name" value="ALPHA_BETA-HYDROLASES SUPERFAMILY PROTEIN"/>
    <property type="match status" value="1"/>
</dbReference>
<dbReference type="EMBL" id="CP021425">
    <property type="protein sequence ID" value="ARU57950.1"/>
    <property type="molecule type" value="Genomic_DNA"/>
</dbReference>
<name>A0A1Y0ICG9_9GAMM</name>